<dbReference type="EMBL" id="CAWYQH010000079">
    <property type="protein sequence ID" value="CAK8681083.1"/>
    <property type="molecule type" value="Genomic_DNA"/>
</dbReference>
<keyword evidence="5" id="KW-0677">Repeat</keyword>
<dbReference type="SUPFAM" id="SSF50978">
    <property type="entry name" value="WD40 repeat-like"/>
    <property type="match status" value="1"/>
</dbReference>
<gene>
    <name evidence="7" type="ORF">CVLEPA_LOCUS11321</name>
</gene>
<evidence type="ECO:0000256" key="5">
    <source>
        <dbReference type="ARBA" id="ARBA00022737"/>
    </source>
</evidence>
<dbReference type="InterPro" id="IPR001680">
    <property type="entry name" value="WD40_rpt"/>
</dbReference>
<dbReference type="InterPro" id="IPR036322">
    <property type="entry name" value="WD40_repeat_dom_sf"/>
</dbReference>
<evidence type="ECO:0000256" key="6">
    <source>
        <dbReference type="SAM" id="MobiDB-lite"/>
    </source>
</evidence>
<reference evidence="7 8" key="1">
    <citation type="submission" date="2024-02" db="EMBL/GenBank/DDBJ databases">
        <authorList>
            <person name="Daric V."/>
            <person name="Darras S."/>
        </authorList>
    </citation>
    <scope>NUCLEOTIDE SEQUENCE [LARGE SCALE GENOMIC DNA]</scope>
</reference>
<evidence type="ECO:0000256" key="1">
    <source>
        <dbReference type="ARBA" id="ARBA00002530"/>
    </source>
</evidence>
<comment type="caution">
    <text evidence="7">The sequence shown here is derived from an EMBL/GenBank/DDBJ whole genome shotgun (WGS) entry which is preliminary data.</text>
</comment>
<evidence type="ECO:0000256" key="4">
    <source>
        <dbReference type="ARBA" id="ARBA00022574"/>
    </source>
</evidence>
<evidence type="ECO:0000313" key="8">
    <source>
        <dbReference type="Proteomes" id="UP001642483"/>
    </source>
</evidence>
<evidence type="ECO:0000313" key="7">
    <source>
        <dbReference type="EMBL" id="CAK8681083.1"/>
    </source>
</evidence>
<dbReference type="SMART" id="SM00320">
    <property type="entry name" value="WD40"/>
    <property type="match status" value="4"/>
</dbReference>
<keyword evidence="4" id="KW-0853">WD repeat</keyword>
<proteinExistence type="inferred from homology"/>
<sequence length="561" mass="63471">METRHSKRLNGKQNCSKTETSDERTLKISIRETKHNGKEMISASENILFQGYKVNVKKDVSNEDLLTSDDSVDTDEDEESHLQVIKRRQKIQQKRQELLQRLDLHQAVANFKATLKPVRVAPTASKPAKKRHCVKALPARKSIRLQNKQPGSEKYALRNVSSVNTDEYELNFQQPISYDEHPMVAIGFDPDHNENASDEEVCFDDYNKFKCRLSKGFATETKKISVAAATTSVSITANTYIESIKKLPCTWEKVVDNRIFSLTFNPRNDMLILAAGSKSGKVGIWDLNNADANDGLYSWSVHTRPVSNLLFATASPHLLYSCSFDGVLRSLDLQHQTFQKALMSSSSVSLSSFDFQDIGCDVIIVGCYRGEVVICDRRLRSKIDTHQAHDRVVKSISVHPRHRNYFATSSNDCKVKIFDFRKLAREVKCLNEAQKTVDSAYFSPLSGDKLLTTSLDDKIRIYDSSNIMDTHMVASVNHNNFTGRWLSNFRAIWHPRQEDIVVVGSMNRPVRQIDIFNGKLKYMHSLQDENLHSICSLTCVHPTYDVLAGGNSSGKVYTFGS</sequence>
<evidence type="ECO:0000256" key="3">
    <source>
        <dbReference type="ARBA" id="ARBA00021234"/>
    </source>
</evidence>
<feature type="region of interest" description="Disordered" evidence="6">
    <location>
        <begin position="1"/>
        <end position="25"/>
    </location>
</feature>
<dbReference type="InterPro" id="IPR015943">
    <property type="entry name" value="WD40/YVTN_repeat-like_dom_sf"/>
</dbReference>
<dbReference type="PANTHER" id="PTHR14773">
    <property type="entry name" value="WD REPEAT-CONTAINING PROTEIN 76"/>
    <property type="match status" value="1"/>
</dbReference>
<dbReference type="Gene3D" id="2.130.10.10">
    <property type="entry name" value="YVTN repeat-like/Quinoprotein amine dehydrogenase"/>
    <property type="match status" value="1"/>
</dbReference>
<dbReference type="InterPro" id="IPR050853">
    <property type="entry name" value="WD_repeat_DNA-damage-binding"/>
</dbReference>
<name>A0ABP0FN69_CLALP</name>
<comment type="function">
    <text evidence="1">Specifically binds 5-hydroxymethylcytosine (5hmC), suggesting that it acts as a specific reader of 5hmC.</text>
</comment>
<feature type="compositionally biased region" description="Basic residues" evidence="6">
    <location>
        <begin position="1"/>
        <end position="10"/>
    </location>
</feature>
<keyword evidence="8" id="KW-1185">Reference proteome</keyword>
<dbReference type="Proteomes" id="UP001642483">
    <property type="component" value="Unassembled WGS sequence"/>
</dbReference>
<evidence type="ECO:0000256" key="2">
    <source>
        <dbReference type="ARBA" id="ARBA00005434"/>
    </source>
</evidence>
<protein>
    <recommendedName>
        <fullName evidence="3">WD repeat-containing protein 76</fullName>
    </recommendedName>
</protein>
<dbReference type="PANTHER" id="PTHR14773:SF0">
    <property type="entry name" value="WD REPEAT-CONTAINING PROTEIN 76"/>
    <property type="match status" value="1"/>
</dbReference>
<comment type="similarity">
    <text evidence="2">Belongs to the WD repeat DDB2/WDR76 family.</text>
</comment>
<dbReference type="Pfam" id="PF00400">
    <property type="entry name" value="WD40"/>
    <property type="match status" value="2"/>
</dbReference>
<accession>A0ABP0FN69</accession>
<organism evidence="7 8">
    <name type="scientific">Clavelina lepadiformis</name>
    <name type="common">Light-bulb sea squirt</name>
    <name type="synonym">Ascidia lepadiformis</name>
    <dbReference type="NCBI Taxonomy" id="159417"/>
    <lineage>
        <taxon>Eukaryota</taxon>
        <taxon>Metazoa</taxon>
        <taxon>Chordata</taxon>
        <taxon>Tunicata</taxon>
        <taxon>Ascidiacea</taxon>
        <taxon>Aplousobranchia</taxon>
        <taxon>Clavelinidae</taxon>
        <taxon>Clavelina</taxon>
    </lineage>
</organism>